<sequence length="148" mass="16291">VLNKNFTRPLYEMVNHLGGALPRVTFALFVFVYFLRLKLCGFTLMNGRRSAVSFSDLFIFDISQFFFSKSLGLGPPSMGIAEVMFTHHVSIATKISCPDDAGYVRQIVFSSTICFLGEGGRVAYIASLIPASICLNLKSGGGFQICHF</sequence>
<evidence type="ECO:0000256" key="1">
    <source>
        <dbReference type="SAM" id="Phobius"/>
    </source>
</evidence>
<evidence type="ECO:0000313" key="2">
    <source>
        <dbReference type="EMBL" id="ELQ74810.1"/>
    </source>
</evidence>
<gene>
    <name evidence="2" type="ORF">THOM_2287</name>
</gene>
<organism evidence="2 3">
    <name type="scientific">Trachipleistophora hominis</name>
    <name type="common">Microsporidian parasite</name>
    <dbReference type="NCBI Taxonomy" id="72359"/>
    <lineage>
        <taxon>Eukaryota</taxon>
        <taxon>Fungi</taxon>
        <taxon>Fungi incertae sedis</taxon>
        <taxon>Microsporidia</taxon>
        <taxon>Pleistophoridae</taxon>
        <taxon>Trachipleistophora</taxon>
    </lineage>
</organism>
<dbReference type="Proteomes" id="UP000011185">
    <property type="component" value="Unassembled WGS sequence"/>
</dbReference>
<dbReference type="VEuPathDB" id="MicrosporidiaDB:THOM_2287"/>
<dbReference type="InParanoid" id="L7JU32"/>
<keyword evidence="1" id="KW-0472">Membrane</keyword>
<dbReference type="HOGENOM" id="CLU_1763300_0_0_1"/>
<name>L7JU32_TRAHO</name>
<dbReference type="AlphaFoldDB" id="L7JU32"/>
<keyword evidence="3" id="KW-1185">Reference proteome</keyword>
<keyword evidence="1" id="KW-0812">Transmembrane</keyword>
<protein>
    <submittedName>
        <fullName evidence="2">Uncharacterized protein</fullName>
    </submittedName>
</protein>
<dbReference type="EMBL" id="JH994023">
    <property type="protein sequence ID" value="ELQ74810.1"/>
    <property type="molecule type" value="Genomic_DNA"/>
</dbReference>
<feature type="transmembrane region" description="Helical" evidence="1">
    <location>
        <begin position="20"/>
        <end position="39"/>
    </location>
</feature>
<feature type="non-terminal residue" evidence="2">
    <location>
        <position position="1"/>
    </location>
</feature>
<proteinExistence type="predicted"/>
<evidence type="ECO:0000313" key="3">
    <source>
        <dbReference type="Proteomes" id="UP000011185"/>
    </source>
</evidence>
<accession>L7JU32</accession>
<reference evidence="2 3" key="1">
    <citation type="journal article" date="2012" name="PLoS Pathog.">
        <title>The genome of the obligate intracellular parasite Trachipleistophora hominis: new insights into microsporidian genome dynamics and reductive evolution.</title>
        <authorList>
            <person name="Heinz E."/>
            <person name="Williams T.A."/>
            <person name="Nakjang S."/>
            <person name="Noel C.J."/>
            <person name="Swan D.C."/>
            <person name="Goldberg A.V."/>
            <person name="Harris S.R."/>
            <person name="Weinmaier T."/>
            <person name="Markert S."/>
            <person name="Becher D."/>
            <person name="Bernhardt J."/>
            <person name="Dagan T."/>
            <person name="Hacker C."/>
            <person name="Lucocq J.M."/>
            <person name="Schweder T."/>
            <person name="Rattei T."/>
            <person name="Hall N."/>
            <person name="Hirt R.P."/>
            <person name="Embley T.M."/>
        </authorList>
    </citation>
    <scope>NUCLEOTIDE SEQUENCE [LARGE SCALE GENOMIC DNA]</scope>
</reference>
<keyword evidence="1" id="KW-1133">Transmembrane helix</keyword>